<comment type="caution">
    <text evidence="2">The sequence shown here is derived from an EMBL/GenBank/DDBJ whole genome shotgun (WGS) entry which is preliminary data.</text>
</comment>
<dbReference type="InterPro" id="IPR056798">
    <property type="entry name" value="ADH_Fe_C"/>
</dbReference>
<protein>
    <submittedName>
        <fullName evidence="2">Iron-containing alcohol dehydrogenase</fullName>
    </submittedName>
</protein>
<dbReference type="Proteomes" id="UP000717752">
    <property type="component" value="Unassembled WGS sequence"/>
</dbReference>
<dbReference type="SUPFAM" id="SSF56796">
    <property type="entry name" value="Dehydroquinate synthase-like"/>
    <property type="match status" value="1"/>
</dbReference>
<gene>
    <name evidence="2" type="ORF">JNB85_08340</name>
</gene>
<name>A0ABS7GS14_9HYPH</name>
<evidence type="ECO:0000259" key="1">
    <source>
        <dbReference type="Pfam" id="PF25137"/>
    </source>
</evidence>
<evidence type="ECO:0000313" key="3">
    <source>
        <dbReference type="Proteomes" id="UP000717752"/>
    </source>
</evidence>
<dbReference type="RefSeq" id="WP_220333872.1">
    <property type="nucleotide sequence ID" value="NZ_JAEUAK010000003.1"/>
</dbReference>
<proteinExistence type="predicted"/>
<feature type="domain" description="Fe-containing alcohol dehydrogenase-like C-terminal" evidence="1">
    <location>
        <begin position="3"/>
        <end position="88"/>
    </location>
</feature>
<evidence type="ECO:0000313" key="2">
    <source>
        <dbReference type="EMBL" id="MBW9052421.1"/>
    </source>
</evidence>
<dbReference type="Pfam" id="PF25137">
    <property type="entry name" value="ADH_Fe_C"/>
    <property type="match status" value="1"/>
</dbReference>
<accession>A0ABS7GS14</accession>
<reference evidence="2 3" key="1">
    <citation type="journal article" date="2021" name="MBio">
        <title>Poor Competitiveness of Bradyrhizobium in Pigeon Pea Root Colonization in Indian Soils.</title>
        <authorList>
            <person name="Chalasani D."/>
            <person name="Basu A."/>
            <person name="Pullabhotla S.V.S.R.N."/>
            <person name="Jorrin B."/>
            <person name="Neal A.L."/>
            <person name="Poole P.S."/>
            <person name="Podile A.R."/>
            <person name="Tkacz A."/>
        </authorList>
    </citation>
    <scope>NUCLEOTIDE SEQUENCE [LARGE SCALE GENOMIC DNA]</scope>
    <source>
        <strain evidence="2 3">HU56</strain>
    </source>
</reference>
<sequence length="95" mass="10273">MRLPHALAYNRTAAPEAMARIAAAIGASDAPIGLHRVAVRLGVPTALRDLGVKESDLDRACEIALSNPYWNPRPIEAAPLRDLLQRAWEGAEPKP</sequence>
<organism evidence="2 3">
    <name type="scientific">Rhizobium mesosinicum</name>
    <dbReference type="NCBI Taxonomy" id="335017"/>
    <lineage>
        <taxon>Bacteria</taxon>
        <taxon>Pseudomonadati</taxon>
        <taxon>Pseudomonadota</taxon>
        <taxon>Alphaproteobacteria</taxon>
        <taxon>Hyphomicrobiales</taxon>
        <taxon>Rhizobiaceae</taxon>
        <taxon>Rhizobium/Agrobacterium group</taxon>
        <taxon>Rhizobium</taxon>
    </lineage>
</organism>
<keyword evidence="3" id="KW-1185">Reference proteome</keyword>
<dbReference type="EMBL" id="JAEUAK010000003">
    <property type="protein sequence ID" value="MBW9052421.1"/>
    <property type="molecule type" value="Genomic_DNA"/>
</dbReference>
<dbReference type="Gene3D" id="1.20.1090.10">
    <property type="entry name" value="Dehydroquinate synthase-like - alpha domain"/>
    <property type="match status" value="1"/>
</dbReference>